<evidence type="ECO:0000256" key="4">
    <source>
        <dbReference type="ARBA" id="ARBA00022840"/>
    </source>
</evidence>
<reference evidence="7 8" key="1">
    <citation type="submission" date="2014-02" db="EMBL/GenBank/DDBJ databases">
        <title>The small core and large imbalanced accessory genome model reveals a collaborative survival strategy of Sorangium cellulosum strains in nature.</title>
        <authorList>
            <person name="Han K."/>
            <person name="Peng R."/>
            <person name="Blom J."/>
            <person name="Li Y.-Z."/>
        </authorList>
    </citation>
    <scope>NUCLEOTIDE SEQUENCE [LARGE SCALE GENOMIC DNA]</scope>
    <source>
        <strain evidence="7 8">So0008-312</strain>
    </source>
</reference>
<feature type="region of interest" description="Disordered" evidence="5">
    <location>
        <begin position="283"/>
        <end position="307"/>
    </location>
</feature>
<dbReference type="PROSITE" id="PS00108">
    <property type="entry name" value="PROTEIN_KINASE_ST"/>
    <property type="match status" value="1"/>
</dbReference>
<evidence type="ECO:0000313" key="7">
    <source>
        <dbReference type="EMBL" id="KYF71523.1"/>
    </source>
</evidence>
<feature type="region of interest" description="Disordered" evidence="5">
    <location>
        <begin position="339"/>
        <end position="374"/>
    </location>
</feature>
<keyword evidence="2" id="KW-0547">Nucleotide-binding</keyword>
<dbReference type="EMBL" id="JEMA01000331">
    <property type="protein sequence ID" value="KYF71523.1"/>
    <property type="molecule type" value="Genomic_DNA"/>
</dbReference>
<dbReference type="Proteomes" id="UP000075260">
    <property type="component" value="Unassembled WGS sequence"/>
</dbReference>
<name>A0A150QU51_SORCE</name>
<dbReference type="OrthoDB" id="5476413at2"/>
<feature type="compositionally biased region" description="Pro residues" evidence="5">
    <location>
        <begin position="356"/>
        <end position="366"/>
    </location>
</feature>
<dbReference type="GO" id="GO:0005524">
    <property type="term" value="F:ATP binding"/>
    <property type="evidence" value="ECO:0007669"/>
    <property type="project" value="UniProtKB-KW"/>
</dbReference>
<evidence type="ECO:0000256" key="1">
    <source>
        <dbReference type="ARBA" id="ARBA00022679"/>
    </source>
</evidence>
<dbReference type="AlphaFoldDB" id="A0A150QU51"/>
<dbReference type="InterPro" id="IPR011009">
    <property type="entry name" value="Kinase-like_dom_sf"/>
</dbReference>
<evidence type="ECO:0000256" key="5">
    <source>
        <dbReference type="SAM" id="MobiDB-lite"/>
    </source>
</evidence>
<dbReference type="Gene3D" id="3.30.200.20">
    <property type="entry name" value="Phosphorylase Kinase, domain 1"/>
    <property type="match status" value="1"/>
</dbReference>
<organism evidence="7 8">
    <name type="scientific">Sorangium cellulosum</name>
    <name type="common">Polyangium cellulosum</name>
    <dbReference type="NCBI Taxonomy" id="56"/>
    <lineage>
        <taxon>Bacteria</taxon>
        <taxon>Pseudomonadati</taxon>
        <taxon>Myxococcota</taxon>
        <taxon>Polyangia</taxon>
        <taxon>Polyangiales</taxon>
        <taxon>Polyangiaceae</taxon>
        <taxon>Sorangium</taxon>
    </lineage>
</organism>
<evidence type="ECO:0000256" key="3">
    <source>
        <dbReference type="ARBA" id="ARBA00022777"/>
    </source>
</evidence>
<dbReference type="Pfam" id="PF13191">
    <property type="entry name" value="AAA_16"/>
    <property type="match status" value="1"/>
</dbReference>
<dbReference type="PROSITE" id="PS50011">
    <property type="entry name" value="PROTEIN_KINASE_DOM"/>
    <property type="match status" value="1"/>
</dbReference>
<dbReference type="InterPro" id="IPR008271">
    <property type="entry name" value="Ser/Thr_kinase_AS"/>
</dbReference>
<dbReference type="Pfam" id="PF00069">
    <property type="entry name" value="Pkinase"/>
    <property type="match status" value="1"/>
</dbReference>
<dbReference type="GO" id="GO:0004674">
    <property type="term" value="F:protein serine/threonine kinase activity"/>
    <property type="evidence" value="ECO:0007669"/>
    <property type="project" value="TreeGrafter"/>
</dbReference>
<dbReference type="InterPro" id="IPR000719">
    <property type="entry name" value="Prot_kinase_dom"/>
</dbReference>
<evidence type="ECO:0000313" key="8">
    <source>
        <dbReference type="Proteomes" id="UP000075260"/>
    </source>
</evidence>
<feature type="domain" description="Protein kinase" evidence="6">
    <location>
        <begin position="11"/>
        <end position="271"/>
    </location>
</feature>
<dbReference type="PANTHER" id="PTHR43289">
    <property type="entry name" value="MITOGEN-ACTIVATED PROTEIN KINASE KINASE KINASE 20-RELATED"/>
    <property type="match status" value="1"/>
</dbReference>
<dbReference type="SUPFAM" id="SSF56112">
    <property type="entry name" value="Protein kinase-like (PK-like)"/>
    <property type="match status" value="1"/>
</dbReference>
<proteinExistence type="predicted"/>
<dbReference type="SUPFAM" id="SSF52540">
    <property type="entry name" value="P-loop containing nucleoside triphosphate hydrolases"/>
    <property type="match status" value="1"/>
</dbReference>
<dbReference type="Gene3D" id="1.10.510.10">
    <property type="entry name" value="Transferase(Phosphotransferase) domain 1"/>
    <property type="match status" value="1"/>
</dbReference>
<feature type="compositionally biased region" description="Low complexity" evidence="5">
    <location>
        <begin position="339"/>
        <end position="355"/>
    </location>
</feature>
<keyword evidence="1" id="KW-0808">Transferase</keyword>
<dbReference type="SMART" id="SM00220">
    <property type="entry name" value="S_TKc"/>
    <property type="match status" value="1"/>
</dbReference>
<dbReference type="CDD" id="cd14014">
    <property type="entry name" value="STKc_PknB_like"/>
    <property type="match status" value="1"/>
</dbReference>
<keyword evidence="4" id="KW-0067">ATP-binding</keyword>
<gene>
    <name evidence="7" type="ORF">BE15_37350</name>
</gene>
<dbReference type="InterPro" id="IPR027417">
    <property type="entry name" value="P-loop_NTPase"/>
</dbReference>
<evidence type="ECO:0000256" key="2">
    <source>
        <dbReference type="ARBA" id="ARBA00022741"/>
    </source>
</evidence>
<accession>A0A150QU51</accession>
<sequence>MGYAEVIAGRFVVEGEAASGGMGTIYRAHDRVGGAAVALKIVRLRSAIQIERFEREAALLAALIHPGIVRYVAHGSTPAGDRYLAMEWLEGEDLAARLARRVLPASEGLSLVRRAADALAFAHARGIVHRDIKPSNLFLPGGDAARVKLVDFGIARPSAEAGRVTVTGGVLGTPGYMAPEQIEASTAPDPRSDVFSLGCVLFECLTGRPAFAGASPMAALSDLLLKEPPRLRDVRADAPAPLDQLVARMLSRAPGERPRDAAEVAAELDRIAAVEGAWTAPPDAATLSGSVPPDAPARADGAGARAPGAASGERVALTLGEQRLVSLIFLGEADNGAAQAPRSSARAAPQAADLPGAPPRDPPPSSPGSLAPASSARAAEIRALVELHGGRLTQLAPGAQLAMMSGPGSAVDRAERAAQCALALRAELPGAALCVITGRGVLSAGLVEGDVIDRGVAELRAALDAREARAVRLDRATADMLGPRFVIARVARADHAARGDGDGDPRAPDEALVLSGERAVDEVAPALLGKRTPCVGRARELSMLHGVLSGCISESLASAVLVLGPPGAGKSRLRLELFAALRRQDQPIEILWGRADSGSAGSPFGMIADVLCRAAGLRERDPTRARHRKLKQRLGRHLGGPELERAAAFLGEIARAPSPEHARLLRAARQSAAGMSDGVRAAWEDWLAAECAARPVLVALEDLHWGDAATVRLLDATLRNLRELPLMLLALARPDVHRQFPSLWAEREVQTIKLGPLPRRASAELVRAALGAAVPEGVVARLVERAGGNPFYLEELIRAVASGNGEALPDSVLGTVEARLDAEGNEGKRVLRAASIFGERFSKRGVAALLGGEERLDDVEAWLSALAERELVAPIGLPAGLGDAADYVFRHTLVREAAYAMLTERDRALGHRLAAAWLERSASADPRVVAEHFRRGGEPDRAVRWYRRAAEQSLEANDLRAAIERAACGEACAAAGEDLGALRLVAAEANIWEGDLAAAEGLGASAAELLPAGSPGWFRAVTQVAAAAGKLGAVDRVARWAAIAEGLSAARDG</sequence>
<dbReference type="PANTHER" id="PTHR43289:SF6">
    <property type="entry name" value="SERINE_THREONINE-PROTEIN KINASE NEKL-3"/>
    <property type="match status" value="1"/>
</dbReference>
<keyword evidence="3 7" id="KW-0418">Kinase</keyword>
<evidence type="ECO:0000259" key="6">
    <source>
        <dbReference type="PROSITE" id="PS50011"/>
    </source>
</evidence>
<protein>
    <submittedName>
        <fullName evidence="7">Protein kinase</fullName>
    </submittedName>
</protein>
<dbReference type="RefSeq" id="WP_061606924.1">
    <property type="nucleotide sequence ID" value="NZ_JEMA01000331.1"/>
</dbReference>
<feature type="non-terminal residue" evidence="7">
    <location>
        <position position="1053"/>
    </location>
</feature>
<dbReference type="InterPro" id="IPR041664">
    <property type="entry name" value="AAA_16"/>
</dbReference>
<feature type="compositionally biased region" description="Low complexity" evidence="5">
    <location>
        <begin position="296"/>
        <end position="307"/>
    </location>
</feature>
<comment type="caution">
    <text evidence="7">The sequence shown here is derived from an EMBL/GenBank/DDBJ whole genome shotgun (WGS) entry which is preliminary data.</text>
</comment>